<dbReference type="GO" id="GO:0008236">
    <property type="term" value="F:serine-type peptidase activity"/>
    <property type="evidence" value="ECO:0007669"/>
    <property type="project" value="InterPro"/>
</dbReference>
<dbReference type="Gene3D" id="3.40.50.1820">
    <property type="entry name" value="alpha/beta hydrolase"/>
    <property type="match status" value="1"/>
</dbReference>
<evidence type="ECO:0000259" key="2">
    <source>
        <dbReference type="Pfam" id="PF00326"/>
    </source>
</evidence>
<dbReference type="SUPFAM" id="SSF53474">
    <property type="entry name" value="alpha/beta-Hydrolases"/>
    <property type="match status" value="1"/>
</dbReference>
<dbReference type="OrthoDB" id="4269629at2"/>
<feature type="chain" id="PRO_5002947048" description="Peptidase S9 prolyl oligopeptidase catalytic domain-containing protein" evidence="1">
    <location>
        <begin position="20"/>
        <end position="649"/>
    </location>
</feature>
<dbReference type="RefSeq" id="WP_015817614.1">
    <property type="nucleotide sequence ID" value="NC_012997.1"/>
</dbReference>
<dbReference type="STRING" id="377629.TERTU_0529"/>
<keyword evidence="1" id="KW-0732">Signal</keyword>
<proteinExistence type="predicted"/>
<dbReference type="InterPro" id="IPR001375">
    <property type="entry name" value="Peptidase_S9_cat"/>
</dbReference>
<protein>
    <recommendedName>
        <fullName evidence="2">Peptidase S9 prolyl oligopeptidase catalytic domain-containing protein</fullName>
    </recommendedName>
</protein>
<dbReference type="Proteomes" id="UP000009080">
    <property type="component" value="Chromosome"/>
</dbReference>
<reference evidence="3 4" key="1">
    <citation type="journal article" date="2009" name="PLoS ONE">
        <title>The complete genome of Teredinibacter turnerae T7901: an intracellular endosymbiont of marine wood-boring bivalves (shipworms).</title>
        <authorList>
            <person name="Yang J.C."/>
            <person name="Madupu R."/>
            <person name="Durkin A.S."/>
            <person name="Ekborg N.A."/>
            <person name="Pedamallu C.S."/>
            <person name="Hostetler J.B."/>
            <person name="Radune D."/>
            <person name="Toms B.S."/>
            <person name="Henrissat B."/>
            <person name="Coutinho P.M."/>
            <person name="Schwarz S."/>
            <person name="Field L."/>
            <person name="Trindade-Silva A.E."/>
            <person name="Soares C.A.G."/>
            <person name="Elshahawi S."/>
            <person name="Hanora A."/>
            <person name="Schmidt E.W."/>
            <person name="Haygood M.G."/>
            <person name="Posfai J."/>
            <person name="Benner J."/>
            <person name="Madinger C."/>
            <person name="Nove J."/>
            <person name="Anton B."/>
            <person name="Chaudhary K."/>
            <person name="Foster J."/>
            <person name="Holman A."/>
            <person name="Kumar S."/>
            <person name="Lessard P.A."/>
            <person name="Luyten Y.A."/>
            <person name="Slatko B."/>
            <person name="Wood N."/>
            <person name="Wu B."/>
            <person name="Teplitski M."/>
            <person name="Mougous J.D."/>
            <person name="Ward N."/>
            <person name="Eisen J.A."/>
            <person name="Badger J.H."/>
            <person name="Distel D.L."/>
        </authorList>
    </citation>
    <scope>NUCLEOTIDE SEQUENCE [LARGE SCALE GENOMIC DNA]</scope>
    <source>
        <strain evidence="4">ATCC 39867 / T7901</strain>
    </source>
</reference>
<dbReference type="InterPro" id="IPR029058">
    <property type="entry name" value="AB_hydrolase_fold"/>
</dbReference>
<sequence>MRALGLLLVVSLLTMFTQASDDRLREPVPSSVLFSGFKFGEFKLSPSGKYLLIKHWKMDGSSISVYDIPNKKIKYNFKVDKEYKYRDITWLSDEVIAYEKNGYIVKMESSGSNLEVMVNRVIDKKGSYEDRRYKYWNLGGLIPGDKGEVLLEASSDDKSLLYAYNFRTGEKRVLADGRALGVSDWYVDSLGVPRVGLKETKKERQYFWFDSESGELNPVLSPSKKPLVFNKKEREKHRYQIIGYAPKSNNIYIAENRSTGYYRLVELDPKTGDIVRVIKEKAGVDIGWASDVVIEVRPELGVLAGIRYRDDLGWQQEWFDKDYERIQKILDKKQPELKNLITSCDRGLNFCNVEALNTTDTYIEQVLDVANGQLISVAKFAKERTGYVLNQPEAYQFKTPETTLYGITTNTTAANDNPPVILIPCPGLESNYAVAYNSYAQFFATRGFTVHQTNNRGCSGRGVDYLYGKQGELPQYMADDLVATVEWVHSQPRYQDSKIFLFSYTWYSSFTAGLALKRKPELFSGAALFSAPLNPKAYYKYLKKNDYWYARNFWDSLAADGKLKGADFERLSVYDELAKTKIPVLLTYGRDDATPIAENLEKLSELSKANGNLDVRALKDTSLKIGLDAMEIYYAESAERTFRKALGGG</sequence>
<dbReference type="SUPFAM" id="SSF82171">
    <property type="entry name" value="DPP6 N-terminal domain-like"/>
    <property type="match status" value="1"/>
</dbReference>
<name>C5BN32_TERTT</name>
<dbReference type="Pfam" id="PF00326">
    <property type="entry name" value="Peptidase_S9"/>
    <property type="match status" value="1"/>
</dbReference>
<dbReference type="EMBL" id="CP001614">
    <property type="protein sequence ID" value="ACR11502.1"/>
    <property type="molecule type" value="Genomic_DNA"/>
</dbReference>
<dbReference type="eggNOG" id="COG1506">
    <property type="taxonomic scope" value="Bacteria"/>
</dbReference>
<keyword evidence="4" id="KW-1185">Reference proteome</keyword>
<feature type="signal peptide" evidence="1">
    <location>
        <begin position="1"/>
        <end position="19"/>
    </location>
</feature>
<evidence type="ECO:0000313" key="4">
    <source>
        <dbReference type="Proteomes" id="UP000009080"/>
    </source>
</evidence>
<feature type="domain" description="Peptidase S9 prolyl oligopeptidase catalytic" evidence="2">
    <location>
        <begin position="437"/>
        <end position="619"/>
    </location>
</feature>
<organism evidence="3 4">
    <name type="scientific">Teredinibacter turnerae (strain ATCC 39867 / T7901)</name>
    <dbReference type="NCBI Taxonomy" id="377629"/>
    <lineage>
        <taxon>Bacteria</taxon>
        <taxon>Pseudomonadati</taxon>
        <taxon>Pseudomonadota</taxon>
        <taxon>Gammaproteobacteria</taxon>
        <taxon>Cellvibrionales</taxon>
        <taxon>Cellvibrionaceae</taxon>
        <taxon>Teredinibacter</taxon>
    </lineage>
</organism>
<evidence type="ECO:0000256" key="1">
    <source>
        <dbReference type="SAM" id="SignalP"/>
    </source>
</evidence>
<dbReference type="HOGENOM" id="CLU_422059_0_0_6"/>
<evidence type="ECO:0000313" key="3">
    <source>
        <dbReference type="EMBL" id="ACR11502.1"/>
    </source>
</evidence>
<gene>
    <name evidence="3" type="ordered locus">TERTU_0529</name>
</gene>
<dbReference type="GO" id="GO:0006508">
    <property type="term" value="P:proteolysis"/>
    <property type="evidence" value="ECO:0007669"/>
    <property type="project" value="InterPro"/>
</dbReference>
<dbReference type="KEGG" id="ttu:TERTU_0529"/>
<dbReference type="AlphaFoldDB" id="C5BN32"/>
<accession>C5BN32</accession>